<evidence type="ECO:0000313" key="5">
    <source>
        <dbReference type="Proteomes" id="UP000184076"/>
    </source>
</evidence>
<dbReference type="SUPFAM" id="SSF54631">
    <property type="entry name" value="CBS-domain pair"/>
    <property type="match status" value="1"/>
</dbReference>
<dbReference type="InterPro" id="IPR051257">
    <property type="entry name" value="Diverse_CBS-Domain"/>
</dbReference>
<dbReference type="PANTHER" id="PTHR43080:SF2">
    <property type="entry name" value="CBS DOMAIN-CONTAINING PROTEIN"/>
    <property type="match status" value="1"/>
</dbReference>
<keyword evidence="1 2" id="KW-0129">CBS domain</keyword>
<organism evidence="4 5">
    <name type="scientific">Desulfacinum infernum DSM 9756</name>
    <dbReference type="NCBI Taxonomy" id="1121391"/>
    <lineage>
        <taxon>Bacteria</taxon>
        <taxon>Pseudomonadati</taxon>
        <taxon>Thermodesulfobacteriota</taxon>
        <taxon>Syntrophobacteria</taxon>
        <taxon>Syntrophobacterales</taxon>
        <taxon>Syntrophobacteraceae</taxon>
        <taxon>Desulfacinum</taxon>
    </lineage>
</organism>
<dbReference type="Proteomes" id="UP000184076">
    <property type="component" value="Unassembled WGS sequence"/>
</dbReference>
<dbReference type="EMBL" id="FQVB01000030">
    <property type="protein sequence ID" value="SHF87334.1"/>
    <property type="molecule type" value="Genomic_DNA"/>
</dbReference>
<evidence type="ECO:0000259" key="3">
    <source>
        <dbReference type="PROSITE" id="PS51371"/>
    </source>
</evidence>
<evidence type="ECO:0000256" key="2">
    <source>
        <dbReference type="PROSITE-ProRule" id="PRU00703"/>
    </source>
</evidence>
<dbReference type="Gene3D" id="3.10.580.10">
    <property type="entry name" value="CBS-domain"/>
    <property type="match status" value="1"/>
</dbReference>
<dbReference type="InterPro" id="IPR000644">
    <property type="entry name" value="CBS_dom"/>
</dbReference>
<feature type="domain" description="CBS" evidence="3">
    <location>
        <begin position="74"/>
        <end position="133"/>
    </location>
</feature>
<proteinExistence type="predicted"/>
<evidence type="ECO:0000256" key="1">
    <source>
        <dbReference type="ARBA" id="ARBA00023122"/>
    </source>
</evidence>
<gene>
    <name evidence="4" type="ORF">SAMN02745206_02816</name>
</gene>
<dbReference type="OrthoDB" id="9802114at2"/>
<evidence type="ECO:0000313" key="4">
    <source>
        <dbReference type="EMBL" id="SHF87334.1"/>
    </source>
</evidence>
<dbReference type="STRING" id="1121391.SAMN02745206_02816"/>
<dbReference type="AlphaFoldDB" id="A0A1M5F6Y5"/>
<dbReference type="PANTHER" id="PTHR43080">
    <property type="entry name" value="CBS DOMAIN-CONTAINING PROTEIN CBSX3, MITOCHONDRIAL"/>
    <property type="match status" value="1"/>
</dbReference>
<protein>
    <submittedName>
        <fullName evidence="4">CBS domain-containing protein</fullName>
    </submittedName>
</protein>
<accession>A0A1M5F6Y5</accession>
<reference evidence="5" key="1">
    <citation type="submission" date="2016-11" db="EMBL/GenBank/DDBJ databases">
        <authorList>
            <person name="Varghese N."/>
            <person name="Submissions S."/>
        </authorList>
    </citation>
    <scope>NUCLEOTIDE SEQUENCE [LARGE SCALE GENOMIC DNA]</scope>
    <source>
        <strain evidence="5">DSM 9756</strain>
    </source>
</reference>
<dbReference type="InterPro" id="IPR046342">
    <property type="entry name" value="CBS_dom_sf"/>
</dbReference>
<dbReference type="Pfam" id="PF00571">
    <property type="entry name" value="CBS"/>
    <property type="match status" value="2"/>
</dbReference>
<feature type="domain" description="CBS" evidence="3">
    <location>
        <begin position="7"/>
        <end position="66"/>
    </location>
</feature>
<keyword evidence="5" id="KW-1185">Reference proteome</keyword>
<name>A0A1M5F6Y5_9BACT</name>
<dbReference type="SMART" id="SM00116">
    <property type="entry name" value="CBS"/>
    <property type="match status" value="2"/>
</dbReference>
<dbReference type="PROSITE" id="PS51371">
    <property type="entry name" value="CBS"/>
    <property type="match status" value="2"/>
</dbReference>
<sequence>MRLEDIMTRRLETISAHASVYEAIERMVDKRIRSLLVVADGPVETDGVVTARDVVFKVLAKGLNPHNVRVGEIAGRPLRCVDKDQTVEAVAAVMEEANVARVFVCDEGRVVGVVALMDIMQANLVARAKNSHA</sequence>